<gene>
    <name evidence="3" type="ORF">EMEDMD4_800068</name>
</gene>
<dbReference type="Pfam" id="PF03807">
    <property type="entry name" value="F420_oxidored"/>
    <property type="match status" value="1"/>
</dbReference>
<sequence>MYYSIIGSGAIGGALAKRFAAAGINASIANSRGPDSLEDIVSQTNGTITAVPLDEALAADVVIIAVPFDAVQDAVATAGSWDGRIVVDATNAIKFPEFKPADLGGRASTDMVSETVPGARVVKAFNTLPAAILASDPKEAAASRVVFFSGNDPAARKEVGSLISSLGFAPIDLGTIAQSLHLQQFGSPLVGPSFLKQG</sequence>
<reference evidence="3" key="1">
    <citation type="submission" date="2019-06" db="EMBL/GenBank/DDBJ databases">
        <authorList>
            <person name="Le Quere A."/>
            <person name="Colella S."/>
        </authorList>
    </citation>
    <scope>NUCLEOTIDE SEQUENCE</scope>
    <source>
        <strain evidence="3">EmedicaeMD41</strain>
    </source>
</reference>
<evidence type="ECO:0000313" key="3">
    <source>
        <dbReference type="EMBL" id="VTZ65486.1"/>
    </source>
</evidence>
<dbReference type="EMBL" id="CABFNB010000151">
    <property type="protein sequence ID" value="VTZ65486.1"/>
    <property type="molecule type" value="Genomic_DNA"/>
</dbReference>
<dbReference type="Gene3D" id="3.40.50.720">
    <property type="entry name" value="NAD(P)-binding Rossmann-like Domain"/>
    <property type="match status" value="1"/>
</dbReference>
<feature type="domain" description="Pyrroline-5-carboxylate reductase catalytic N-terminal" evidence="2">
    <location>
        <begin position="5"/>
        <end position="91"/>
    </location>
</feature>
<evidence type="ECO:0000259" key="2">
    <source>
        <dbReference type="Pfam" id="PF03807"/>
    </source>
</evidence>
<proteinExistence type="predicted"/>
<dbReference type="SUPFAM" id="SSF51735">
    <property type="entry name" value="NAD(P)-binding Rossmann-fold domains"/>
    <property type="match status" value="1"/>
</dbReference>
<dbReference type="Proteomes" id="UP000507954">
    <property type="component" value="Unassembled WGS sequence"/>
</dbReference>
<keyword evidence="1" id="KW-0560">Oxidoreductase</keyword>
<dbReference type="GO" id="GO:0016491">
    <property type="term" value="F:oxidoreductase activity"/>
    <property type="evidence" value="ECO:0007669"/>
    <property type="project" value="UniProtKB-KW"/>
</dbReference>
<protein>
    <recommendedName>
        <fullName evidence="2">Pyrroline-5-carboxylate reductase catalytic N-terminal domain-containing protein</fullName>
    </recommendedName>
</protein>
<dbReference type="RefSeq" id="WP_180162290.1">
    <property type="nucleotide sequence ID" value="NZ_CABFNB010000151.1"/>
</dbReference>
<dbReference type="InterPro" id="IPR036291">
    <property type="entry name" value="NAD(P)-bd_dom_sf"/>
</dbReference>
<dbReference type="InterPro" id="IPR028939">
    <property type="entry name" value="P5C_Rdtase_cat_N"/>
</dbReference>
<dbReference type="InterPro" id="IPR051267">
    <property type="entry name" value="STEAP_metalloreductase"/>
</dbReference>
<dbReference type="PANTHER" id="PTHR14239">
    <property type="entry name" value="DUDULIN-RELATED"/>
    <property type="match status" value="1"/>
</dbReference>
<organism evidence="3">
    <name type="scientific">Sinorhizobium medicae</name>
    <dbReference type="NCBI Taxonomy" id="110321"/>
    <lineage>
        <taxon>Bacteria</taxon>
        <taxon>Pseudomonadati</taxon>
        <taxon>Pseudomonadota</taxon>
        <taxon>Alphaproteobacteria</taxon>
        <taxon>Hyphomicrobiales</taxon>
        <taxon>Rhizobiaceae</taxon>
        <taxon>Sinorhizobium/Ensifer group</taxon>
        <taxon>Sinorhizobium</taxon>
    </lineage>
</organism>
<dbReference type="AlphaFoldDB" id="A0A508XBD9"/>
<evidence type="ECO:0000256" key="1">
    <source>
        <dbReference type="ARBA" id="ARBA00023002"/>
    </source>
</evidence>
<name>A0A508XBD9_9HYPH</name>
<accession>A0A508XBD9</accession>